<keyword evidence="6" id="KW-1185">Reference proteome</keyword>
<dbReference type="Pfam" id="PF01234">
    <property type="entry name" value="NNMT_PNMT_TEMT"/>
    <property type="match status" value="3"/>
</dbReference>
<dbReference type="AlphaFoldDB" id="A0A7M4F297"/>
<protein>
    <submittedName>
        <fullName evidence="5">Uncharacterized protein</fullName>
    </submittedName>
</protein>
<dbReference type="InterPro" id="IPR029063">
    <property type="entry name" value="SAM-dependent_MTases_sf"/>
</dbReference>
<dbReference type="Ensembl" id="ENSCPRT00005021528.1">
    <property type="protein sequence ID" value="ENSCPRP00005018394.1"/>
    <property type="gene ID" value="ENSCPRG00005012820.1"/>
</dbReference>
<evidence type="ECO:0000256" key="4">
    <source>
        <dbReference type="ARBA" id="ARBA00022691"/>
    </source>
</evidence>
<dbReference type="Gene3D" id="3.40.50.150">
    <property type="entry name" value="Vaccinia Virus protein VP39"/>
    <property type="match status" value="1"/>
</dbReference>
<dbReference type="OMA" id="MIDTSAN"/>
<dbReference type="InterPro" id="IPR000940">
    <property type="entry name" value="NNMT_TEMT_trans"/>
</dbReference>
<reference evidence="5" key="1">
    <citation type="submission" date="2025-08" db="UniProtKB">
        <authorList>
            <consortium name="Ensembl"/>
        </authorList>
    </citation>
    <scope>IDENTIFICATION</scope>
</reference>
<evidence type="ECO:0000256" key="3">
    <source>
        <dbReference type="ARBA" id="ARBA00022679"/>
    </source>
</evidence>
<dbReference type="GO" id="GO:0005829">
    <property type="term" value="C:cytosol"/>
    <property type="evidence" value="ECO:0007669"/>
    <property type="project" value="TreeGrafter"/>
</dbReference>
<organism evidence="5 6">
    <name type="scientific">Crocodylus porosus</name>
    <name type="common">Saltwater crocodile</name>
    <name type="synonym">Estuarine crocodile</name>
    <dbReference type="NCBI Taxonomy" id="8502"/>
    <lineage>
        <taxon>Eukaryota</taxon>
        <taxon>Metazoa</taxon>
        <taxon>Chordata</taxon>
        <taxon>Craniata</taxon>
        <taxon>Vertebrata</taxon>
        <taxon>Euteleostomi</taxon>
        <taxon>Archelosauria</taxon>
        <taxon>Archosauria</taxon>
        <taxon>Crocodylia</taxon>
        <taxon>Longirostres</taxon>
        <taxon>Crocodylidae</taxon>
        <taxon>Crocodylus</taxon>
    </lineage>
</organism>
<dbReference type="GeneTree" id="ENSGT00390000011708"/>
<evidence type="ECO:0000256" key="1">
    <source>
        <dbReference type="ARBA" id="ARBA00007996"/>
    </source>
</evidence>
<proteinExistence type="inferred from homology"/>
<dbReference type="Proteomes" id="UP000594220">
    <property type="component" value="Unplaced"/>
</dbReference>
<name>A0A7M4F297_CROPO</name>
<dbReference type="GO" id="GO:0008170">
    <property type="term" value="F:N-methyltransferase activity"/>
    <property type="evidence" value="ECO:0007669"/>
    <property type="project" value="TreeGrafter"/>
</dbReference>
<evidence type="ECO:0000256" key="2">
    <source>
        <dbReference type="ARBA" id="ARBA00022603"/>
    </source>
</evidence>
<dbReference type="PANTHER" id="PTHR10867:SF32">
    <property type="entry name" value="NICOTINAMIDE N-METHYLTRANSFERASE"/>
    <property type="match status" value="1"/>
</dbReference>
<keyword evidence="3" id="KW-0808">Transferase</keyword>
<dbReference type="PROSITE" id="PS51681">
    <property type="entry name" value="SAM_MT_NNMT_PNMT_TEMT"/>
    <property type="match status" value="1"/>
</dbReference>
<accession>A0A7M4F297</accession>
<dbReference type="GO" id="GO:0032259">
    <property type="term" value="P:methylation"/>
    <property type="evidence" value="ECO:0007669"/>
    <property type="project" value="UniProtKB-KW"/>
</dbReference>
<sequence length="231" mass="26286">MIDTSANFTEEEVYQVHFNFRDYLETWYNFGRVFSIKNSLMTSVLRNLQEVFSAGDVKGDTLIDIGSTPTIYQLLSNHQELEKWLMKEPRVFDLTLSVKYTFLPKEKWAEKEEKLRKKVKQVLKCDVRKPNPLVPVTLPTADCLLSILCLEAMHLFRGGHLVLNAVLKGTSYLVRQRNFSCLGLDQESVETAVRDAGCVIEHIQGDPEPAPKTISDYTDLISLVACKQQAA</sequence>
<evidence type="ECO:0000313" key="5">
    <source>
        <dbReference type="Ensembl" id="ENSCPRP00005018394.1"/>
    </source>
</evidence>
<keyword evidence="4" id="KW-0949">S-adenosyl-L-methionine</keyword>
<reference evidence="5" key="2">
    <citation type="submission" date="2025-09" db="UniProtKB">
        <authorList>
            <consortium name="Ensembl"/>
        </authorList>
    </citation>
    <scope>IDENTIFICATION</scope>
</reference>
<comment type="similarity">
    <text evidence="1">Belongs to the class I-like SAM-binding methyltransferase superfamily. NNMT/PNMT/TEMT family.</text>
</comment>
<keyword evidence="2" id="KW-0489">Methyltransferase</keyword>
<dbReference type="PANTHER" id="PTHR10867">
    <property type="entry name" value="NNMT/PNMT/TEMT FAMILY MEMBER"/>
    <property type="match status" value="1"/>
</dbReference>
<evidence type="ECO:0000313" key="6">
    <source>
        <dbReference type="Proteomes" id="UP000594220"/>
    </source>
</evidence>
<dbReference type="SUPFAM" id="SSF53335">
    <property type="entry name" value="S-adenosyl-L-methionine-dependent methyltransferases"/>
    <property type="match status" value="1"/>
</dbReference>